<dbReference type="FunFam" id="1.10.287.950:FF:000001">
    <property type="entry name" value="Methyl-accepting chemotaxis sensory transducer"/>
    <property type="match status" value="1"/>
</dbReference>
<feature type="compositionally biased region" description="Polar residues" evidence="11">
    <location>
        <begin position="760"/>
        <end position="772"/>
    </location>
</feature>
<dbReference type="PROSITE" id="PS50113">
    <property type="entry name" value="PAC"/>
    <property type="match status" value="1"/>
</dbReference>
<evidence type="ECO:0000313" key="17">
    <source>
        <dbReference type="Proteomes" id="UP000461162"/>
    </source>
</evidence>
<keyword evidence="2" id="KW-0597">Phosphoprotein</keyword>
<dbReference type="InterPro" id="IPR029150">
    <property type="entry name" value="dCache_3"/>
</dbReference>
<evidence type="ECO:0000256" key="1">
    <source>
        <dbReference type="ARBA" id="ARBA00004370"/>
    </source>
</evidence>
<evidence type="ECO:0000256" key="10">
    <source>
        <dbReference type="PROSITE-ProRule" id="PRU00284"/>
    </source>
</evidence>
<dbReference type="CDD" id="cd00130">
    <property type="entry name" value="PAS"/>
    <property type="match status" value="1"/>
</dbReference>
<dbReference type="Pfam" id="PF14827">
    <property type="entry name" value="dCache_3"/>
    <property type="match status" value="1"/>
</dbReference>
<accession>A0A7K1KRC8</accession>
<dbReference type="GO" id="GO:0005524">
    <property type="term" value="F:ATP binding"/>
    <property type="evidence" value="ECO:0007669"/>
    <property type="project" value="UniProtKB-KW"/>
</dbReference>
<dbReference type="GO" id="GO:0006935">
    <property type="term" value="P:chemotaxis"/>
    <property type="evidence" value="ECO:0007669"/>
    <property type="project" value="UniProtKB-ARBA"/>
</dbReference>
<comment type="subcellular location">
    <subcellularLocation>
        <location evidence="1">Membrane</location>
    </subcellularLocation>
</comment>
<keyword evidence="3" id="KW-0808">Transferase</keyword>
<dbReference type="Pfam" id="PF00015">
    <property type="entry name" value="MCPsignal"/>
    <property type="match status" value="1"/>
</dbReference>
<dbReference type="GO" id="GO:0016301">
    <property type="term" value="F:kinase activity"/>
    <property type="evidence" value="ECO:0007669"/>
    <property type="project" value="UniProtKB-KW"/>
</dbReference>
<feature type="domain" description="PAC" evidence="14">
    <location>
        <begin position="469"/>
        <end position="523"/>
    </location>
</feature>
<feature type="domain" description="HAMP" evidence="15">
    <location>
        <begin position="343"/>
        <end position="397"/>
    </location>
</feature>
<proteinExistence type="inferred from homology"/>
<dbReference type="InterPro" id="IPR013656">
    <property type="entry name" value="PAS_4"/>
</dbReference>
<dbReference type="Pfam" id="PF00672">
    <property type="entry name" value="HAMP"/>
    <property type="match status" value="1"/>
</dbReference>
<dbReference type="PROSITE" id="PS50111">
    <property type="entry name" value="CHEMOTAXIS_TRANSDUC_2"/>
    <property type="match status" value="1"/>
</dbReference>
<comment type="similarity">
    <text evidence="9">Belongs to the methyl-accepting chemotaxis (MCP) protein family.</text>
</comment>
<dbReference type="PROSITE" id="PS50112">
    <property type="entry name" value="PAS"/>
    <property type="match status" value="1"/>
</dbReference>
<keyword evidence="17" id="KW-1185">Reference proteome</keyword>
<dbReference type="GO" id="GO:0000160">
    <property type="term" value="P:phosphorelay signal transduction system"/>
    <property type="evidence" value="ECO:0007669"/>
    <property type="project" value="UniProtKB-KW"/>
</dbReference>
<dbReference type="PROSITE" id="PS50885">
    <property type="entry name" value="HAMP"/>
    <property type="match status" value="1"/>
</dbReference>
<dbReference type="CDD" id="cd11386">
    <property type="entry name" value="MCP_signal"/>
    <property type="match status" value="1"/>
</dbReference>
<dbReference type="AlphaFoldDB" id="A0A7K1KRC8"/>
<dbReference type="SUPFAM" id="SSF103190">
    <property type="entry name" value="Sensory domain-like"/>
    <property type="match status" value="1"/>
</dbReference>
<organism evidence="16 17">
    <name type="scientific">Pseudodesulfovibrio alkaliphilus</name>
    <dbReference type="NCBI Taxonomy" id="2661613"/>
    <lineage>
        <taxon>Bacteria</taxon>
        <taxon>Pseudomonadati</taxon>
        <taxon>Thermodesulfobacteriota</taxon>
        <taxon>Desulfovibrionia</taxon>
        <taxon>Desulfovibrionales</taxon>
        <taxon>Desulfovibrionaceae</taxon>
    </lineage>
</organism>
<evidence type="ECO:0000256" key="3">
    <source>
        <dbReference type="ARBA" id="ARBA00022679"/>
    </source>
</evidence>
<keyword evidence="7" id="KW-0902">Two-component regulatory system</keyword>
<gene>
    <name evidence="16" type="ORF">GKC30_13525</name>
</gene>
<dbReference type="Gene3D" id="3.30.450.20">
    <property type="entry name" value="PAS domain"/>
    <property type="match status" value="1"/>
</dbReference>
<evidence type="ECO:0000256" key="4">
    <source>
        <dbReference type="ARBA" id="ARBA00022741"/>
    </source>
</evidence>
<dbReference type="PANTHER" id="PTHR32089:SF112">
    <property type="entry name" value="LYSOZYME-LIKE PROTEIN-RELATED"/>
    <property type="match status" value="1"/>
</dbReference>
<dbReference type="SUPFAM" id="SSF58104">
    <property type="entry name" value="Methyl-accepting chemotaxis protein (MCP) signaling domain"/>
    <property type="match status" value="1"/>
</dbReference>
<dbReference type="EMBL" id="WODC01000010">
    <property type="protein sequence ID" value="MUM78655.1"/>
    <property type="molecule type" value="Genomic_DNA"/>
</dbReference>
<dbReference type="InterPro" id="IPR003660">
    <property type="entry name" value="HAMP_dom"/>
</dbReference>
<dbReference type="InterPro" id="IPR004089">
    <property type="entry name" value="MCPsignal_dom"/>
</dbReference>
<evidence type="ECO:0000256" key="7">
    <source>
        <dbReference type="ARBA" id="ARBA00023012"/>
    </source>
</evidence>
<evidence type="ECO:0000256" key="11">
    <source>
        <dbReference type="SAM" id="MobiDB-lite"/>
    </source>
</evidence>
<evidence type="ECO:0000313" key="16">
    <source>
        <dbReference type="EMBL" id="MUM78655.1"/>
    </source>
</evidence>
<evidence type="ECO:0000256" key="2">
    <source>
        <dbReference type="ARBA" id="ARBA00022553"/>
    </source>
</evidence>
<dbReference type="GO" id="GO:0016020">
    <property type="term" value="C:membrane"/>
    <property type="evidence" value="ECO:0007669"/>
    <property type="project" value="UniProtKB-SubCell"/>
</dbReference>
<dbReference type="Gene3D" id="6.10.340.10">
    <property type="match status" value="1"/>
</dbReference>
<keyword evidence="5" id="KW-0418">Kinase</keyword>
<dbReference type="RefSeq" id="WP_155935500.1">
    <property type="nucleotide sequence ID" value="NZ_WODC01000010.1"/>
</dbReference>
<dbReference type="NCBIfam" id="TIGR00229">
    <property type="entry name" value="sensory_box"/>
    <property type="match status" value="1"/>
</dbReference>
<dbReference type="CDD" id="cd06225">
    <property type="entry name" value="HAMP"/>
    <property type="match status" value="1"/>
</dbReference>
<evidence type="ECO:0000259" key="14">
    <source>
        <dbReference type="PROSITE" id="PS50113"/>
    </source>
</evidence>
<sequence>MSIRLKVLLPVLGTVLLLGGASLYLLRTDLGLLRENFVRSMVHEKEAELAHSIASASSRAKQMASLFSSTPEVLRAFSMAQEGNINDENDPSVQEARTFLRAAMGPVNVGHAAAMSGELLQLHFHLPNARSLLRAWRKQQTQRDGVWMDVSDDLRSFRQTVLDVNRTGQPVEGIELGRGGFAIRGLTPVRDETGKQLGSVEVLLDFDPILANAAEGEGRQLLLYMNADRLNIARGLNDPVKYPVTDGRFVLVSNSGDPKVADMVPTDLLDQGTREIGMRILDSMALSAFPVRDYNGNQIGLIVYAMDTSDTAAIISSAGMTIGSLLLAILILPALVTWLFISRSVIRPVQAVIGKIRDIAEDRADLDERLDDSANDEMGDLARWFNVLMSKLGDILTEVRTYMYIVNAVPDPIFTVDDNMRIIVGNEATARFGGRKLENLKGTPCRDIFNTAICGTDDCPIHQCRQRDGHYEGNVIHIMKDGKEVAIKPTSDVLRDPSGKIIGRMEVARNVTELVEKERGIQANLERISEVNDRITHVAVSIAETSSTLLDQVTEASEGAEVQKSRAMETATAMEQMNATVIEVASNAANAASQADETRGRADIGADVVKRAVEAMGEVRTRSLALRENMDSLGSKADGIGKVLGVITDIADQTNLLALNAAIEAARAGEAGRGFAVVADEVRKLAEKTMTATKEVDEAIQAIQQGTRENVEAVGESESAVERATQLVNESGAALEAIRSLVDSSADQVRAIATAAEEQSATSDEISNSVSEVSRVAESTAHGMERARDEVRRMAGLAEELRTISSQ</sequence>
<evidence type="ECO:0000256" key="9">
    <source>
        <dbReference type="ARBA" id="ARBA00029447"/>
    </source>
</evidence>
<dbReference type="SUPFAM" id="SSF55785">
    <property type="entry name" value="PYP-like sensor domain (PAS domain)"/>
    <property type="match status" value="1"/>
</dbReference>
<evidence type="ECO:0000259" key="12">
    <source>
        <dbReference type="PROSITE" id="PS50111"/>
    </source>
</evidence>
<keyword evidence="4" id="KW-0547">Nucleotide-binding</keyword>
<dbReference type="InterPro" id="IPR029151">
    <property type="entry name" value="Sensor-like_sf"/>
</dbReference>
<feature type="region of interest" description="Disordered" evidence="11">
    <location>
        <begin position="760"/>
        <end position="788"/>
    </location>
</feature>
<dbReference type="Pfam" id="PF08448">
    <property type="entry name" value="PAS_4"/>
    <property type="match status" value="1"/>
</dbReference>
<keyword evidence="6" id="KW-0067">ATP-binding</keyword>
<evidence type="ECO:0000259" key="13">
    <source>
        <dbReference type="PROSITE" id="PS50112"/>
    </source>
</evidence>
<dbReference type="InterPro" id="IPR000700">
    <property type="entry name" value="PAS-assoc_C"/>
</dbReference>
<reference evidence="16 17" key="1">
    <citation type="submission" date="2019-11" db="EMBL/GenBank/DDBJ databases">
        <title>Pseudodesulfovibrio alkaliphilus, sp. nov., an alkaliphilic sulfate-reducing bacteria from mud volcano of Taman peninsula, Russia.</title>
        <authorList>
            <person name="Frolova A."/>
            <person name="Merkel A.Y."/>
            <person name="Slobodkin A.I."/>
        </authorList>
    </citation>
    <scope>NUCLEOTIDE SEQUENCE [LARGE SCALE GENOMIC DNA]</scope>
    <source>
        <strain evidence="16 17">F-1</strain>
    </source>
</reference>
<evidence type="ECO:0000256" key="8">
    <source>
        <dbReference type="ARBA" id="ARBA00023224"/>
    </source>
</evidence>
<name>A0A7K1KRC8_9BACT</name>
<protein>
    <submittedName>
        <fullName evidence="16">PAS domain-containing protein</fullName>
    </submittedName>
</protein>
<dbReference type="SMART" id="SM00304">
    <property type="entry name" value="HAMP"/>
    <property type="match status" value="1"/>
</dbReference>
<evidence type="ECO:0000256" key="6">
    <source>
        <dbReference type="ARBA" id="ARBA00022840"/>
    </source>
</evidence>
<dbReference type="SMART" id="SM00283">
    <property type="entry name" value="MA"/>
    <property type="match status" value="1"/>
</dbReference>
<evidence type="ECO:0000256" key="5">
    <source>
        <dbReference type="ARBA" id="ARBA00022777"/>
    </source>
</evidence>
<dbReference type="InterPro" id="IPR035965">
    <property type="entry name" value="PAS-like_dom_sf"/>
</dbReference>
<dbReference type="InterPro" id="IPR000014">
    <property type="entry name" value="PAS"/>
</dbReference>
<comment type="caution">
    <text evidence="16">The sequence shown here is derived from an EMBL/GenBank/DDBJ whole genome shotgun (WGS) entry which is preliminary data.</text>
</comment>
<dbReference type="Gene3D" id="1.10.287.950">
    <property type="entry name" value="Methyl-accepting chemotaxis protein"/>
    <property type="match status" value="1"/>
</dbReference>
<feature type="domain" description="Methyl-accepting transducer" evidence="12">
    <location>
        <begin position="538"/>
        <end position="774"/>
    </location>
</feature>
<feature type="domain" description="PAS" evidence="13">
    <location>
        <begin position="398"/>
        <end position="442"/>
    </location>
</feature>
<evidence type="ECO:0000259" key="15">
    <source>
        <dbReference type="PROSITE" id="PS50885"/>
    </source>
</evidence>
<dbReference type="Proteomes" id="UP000461162">
    <property type="component" value="Unassembled WGS sequence"/>
</dbReference>
<dbReference type="PANTHER" id="PTHR32089">
    <property type="entry name" value="METHYL-ACCEPTING CHEMOTAXIS PROTEIN MCPB"/>
    <property type="match status" value="1"/>
</dbReference>
<keyword evidence="8 10" id="KW-0807">Transducer</keyword>